<feature type="coiled-coil region" evidence="1">
    <location>
        <begin position="8"/>
        <end position="67"/>
    </location>
</feature>
<dbReference type="AlphaFoldDB" id="A0A895XRS4"/>
<dbReference type="KEGG" id="nav:JQS30_02870"/>
<keyword evidence="2" id="KW-0812">Transmembrane</keyword>
<dbReference type="Proteomes" id="UP000662939">
    <property type="component" value="Chromosome"/>
</dbReference>
<accession>A0A895XRS4</accession>
<proteinExistence type="predicted"/>
<name>A0A895XRS4_9ACTN</name>
<evidence type="ECO:0000313" key="3">
    <source>
        <dbReference type="EMBL" id="QSB05885.1"/>
    </source>
</evidence>
<feature type="transmembrane region" description="Helical" evidence="2">
    <location>
        <begin position="204"/>
        <end position="223"/>
    </location>
</feature>
<dbReference type="RefSeq" id="WP_213171896.1">
    <property type="nucleotide sequence ID" value="NZ_CP070496.1"/>
</dbReference>
<feature type="transmembrane region" description="Helical" evidence="2">
    <location>
        <begin position="171"/>
        <end position="192"/>
    </location>
</feature>
<feature type="transmembrane region" description="Helical" evidence="2">
    <location>
        <begin position="138"/>
        <end position="159"/>
    </location>
</feature>
<sequence>MAREQGPAADYARSLREFRDTCQAAEAEVDAATRAYRDEADALEVEAEEAIARAKTADRQAAEAAELLVESDRAVVVLWRRLADLVGPRRAGSIAVPVRVESHDADADEVRQRIRRCEQLLQLARDGELPLEPPRHTYAMAVAFGAFTAFLSVLGAKLLLNGDAGTGQQALATVTMFGGLIVGPAFLQTWLAWQHRVKARPPQILTSVVAAGVLMCVMSVLLLRGI</sequence>
<keyword evidence="2" id="KW-0472">Membrane</keyword>
<gene>
    <name evidence="3" type="ORF">JQS30_02870</name>
</gene>
<keyword evidence="4" id="KW-1185">Reference proteome</keyword>
<dbReference type="EMBL" id="CP070496">
    <property type="protein sequence ID" value="QSB05885.1"/>
    <property type="molecule type" value="Genomic_DNA"/>
</dbReference>
<keyword evidence="2" id="KW-1133">Transmembrane helix</keyword>
<reference evidence="3" key="1">
    <citation type="submission" date="2021-02" db="EMBL/GenBank/DDBJ databases">
        <title>Natronoglycomyces albus gen. nov., sp. nov, a haloalkaliphilic actinobacterium from a soda solonchak soil.</title>
        <authorList>
            <person name="Sorokin D.Y."/>
            <person name="Khijniak T.V."/>
            <person name="Zakharycheva A.P."/>
            <person name="Boueva O.V."/>
            <person name="Ariskina E.V."/>
            <person name="Hahnke R.L."/>
            <person name="Bunk B."/>
            <person name="Sproer C."/>
            <person name="Schumann P."/>
            <person name="Evtushenko L.I."/>
            <person name="Kublanov I.V."/>
        </authorList>
    </citation>
    <scope>NUCLEOTIDE SEQUENCE</scope>
    <source>
        <strain evidence="3">DSM 106290</strain>
    </source>
</reference>
<keyword evidence="1" id="KW-0175">Coiled coil</keyword>
<protein>
    <submittedName>
        <fullName evidence="3">Uncharacterized protein</fullName>
    </submittedName>
</protein>
<evidence type="ECO:0000256" key="2">
    <source>
        <dbReference type="SAM" id="Phobius"/>
    </source>
</evidence>
<organism evidence="3 4">
    <name type="scientific">Natronoglycomyces albus</name>
    <dbReference type="NCBI Taxonomy" id="2811108"/>
    <lineage>
        <taxon>Bacteria</taxon>
        <taxon>Bacillati</taxon>
        <taxon>Actinomycetota</taxon>
        <taxon>Actinomycetes</taxon>
        <taxon>Glycomycetales</taxon>
        <taxon>Glycomycetaceae</taxon>
        <taxon>Natronoglycomyces</taxon>
    </lineage>
</organism>
<evidence type="ECO:0000256" key="1">
    <source>
        <dbReference type="SAM" id="Coils"/>
    </source>
</evidence>
<evidence type="ECO:0000313" key="4">
    <source>
        <dbReference type="Proteomes" id="UP000662939"/>
    </source>
</evidence>